<reference evidence="1 2" key="1">
    <citation type="journal article" date="2018" name="Front. Plant Sci.">
        <title>Red Clover (Trifolium pratense) and Zigzag Clover (T. medium) - A Picture of Genomic Similarities and Differences.</title>
        <authorList>
            <person name="Dluhosova J."/>
            <person name="Istvanek J."/>
            <person name="Nedelnik J."/>
            <person name="Repkova J."/>
        </authorList>
    </citation>
    <scope>NUCLEOTIDE SEQUENCE [LARGE SCALE GENOMIC DNA]</scope>
    <source>
        <strain evidence="2">cv. 10/8</strain>
        <tissue evidence="1">Leaf</tissue>
    </source>
</reference>
<dbReference type="EMBL" id="LXQA011424193">
    <property type="protein sequence ID" value="MCI96802.1"/>
    <property type="molecule type" value="Genomic_DNA"/>
</dbReference>
<dbReference type="AlphaFoldDB" id="A0A392WAP1"/>
<name>A0A392WAP1_9FABA</name>
<proteinExistence type="predicted"/>
<protein>
    <submittedName>
        <fullName evidence="1">Uncharacterized protein</fullName>
    </submittedName>
</protein>
<sequence length="46" mass="4999">PQARSNSPRAQTIYPRGTSRFYRVWNCASGAIFLASGVNATPQTKA</sequence>
<feature type="non-terminal residue" evidence="1">
    <location>
        <position position="1"/>
    </location>
</feature>
<comment type="caution">
    <text evidence="1">The sequence shown here is derived from an EMBL/GenBank/DDBJ whole genome shotgun (WGS) entry which is preliminary data.</text>
</comment>
<evidence type="ECO:0000313" key="1">
    <source>
        <dbReference type="EMBL" id="MCI96802.1"/>
    </source>
</evidence>
<dbReference type="Proteomes" id="UP000265520">
    <property type="component" value="Unassembled WGS sequence"/>
</dbReference>
<evidence type="ECO:0000313" key="2">
    <source>
        <dbReference type="Proteomes" id="UP000265520"/>
    </source>
</evidence>
<accession>A0A392WAP1</accession>
<keyword evidence="2" id="KW-1185">Reference proteome</keyword>
<organism evidence="1 2">
    <name type="scientific">Trifolium medium</name>
    <dbReference type="NCBI Taxonomy" id="97028"/>
    <lineage>
        <taxon>Eukaryota</taxon>
        <taxon>Viridiplantae</taxon>
        <taxon>Streptophyta</taxon>
        <taxon>Embryophyta</taxon>
        <taxon>Tracheophyta</taxon>
        <taxon>Spermatophyta</taxon>
        <taxon>Magnoliopsida</taxon>
        <taxon>eudicotyledons</taxon>
        <taxon>Gunneridae</taxon>
        <taxon>Pentapetalae</taxon>
        <taxon>rosids</taxon>
        <taxon>fabids</taxon>
        <taxon>Fabales</taxon>
        <taxon>Fabaceae</taxon>
        <taxon>Papilionoideae</taxon>
        <taxon>50 kb inversion clade</taxon>
        <taxon>NPAAA clade</taxon>
        <taxon>Hologalegina</taxon>
        <taxon>IRL clade</taxon>
        <taxon>Trifolieae</taxon>
        <taxon>Trifolium</taxon>
    </lineage>
</organism>